<dbReference type="InterPro" id="IPR005532">
    <property type="entry name" value="SUMF_dom"/>
</dbReference>
<comment type="caution">
    <text evidence="2">The sequence shown here is derived from an EMBL/GenBank/DDBJ whole genome shotgun (WGS) entry which is preliminary data.</text>
</comment>
<dbReference type="Pfam" id="PF03781">
    <property type="entry name" value="FGE-sulfatase"/>
    <property type="match status" value="1"/>
</dbReference>
<accession>A0A940SX72</accession>
<evidence type="ECO:0000313" key="3">
    <source>
        <dbReference type="Proteomes" id="UP000674938"/>
    </source>
</evidence>
<dbReference type="SUPFAM" id="SSF56436">
    <property type="entry name" value="C-type lectin-like"/>
    <property type="match status" value="1"/>
</dbReference>
<dbReference type="AlphaFoldDB" id="A0A940SX72"/>
<dbReference type="PANTHER" id="PTHR23150:SF19">
    <property type="entry name" value="FORMYLGLYCINE-GENERATING ENZYME"/>
    <property type="match status" value="1"/>
</dbReference>
<dbReference type="Gene3D" id="3.90.1580.10">
    <property type="entry name" value="paralog of FGE (formylglycine-generating enzyme)"/>
    <property type="match status" value="1"/>
</dbReference>
<evidence type="ECO:0000313" key="2">
    <source>
        <dbReference type="EMBL" id="MBP1042956.1"/>
    </source>
</evidence>
<reference evidence="2" key="1">
    <citation type="submission" date="2020-12" db="EMBL/GenBank/DDBJ databases">
        <title>Vagococcus allomyrinae sp. nov. and Enterococcus lavae sp. nov., isolated from the larvae of Allomyrina dichotoma.</title>
        <authorList>
            <person name="Lee S.D."/>
        </authorList>
    </citation>
    <scope>NUCLEOTIDE SEQUENCE</scope>
    <source>
        <strain evidence="2">BWB3-3</strain>
    </source>
</reference>
<dbReference type="InterPro" id="IPR042095">
    <property type="entry name" value="SUMF_sf"/>
</dbReference>
<dbReference type="Proteomes" id="UP000674938">
    <property type="component" value="Unassembled WGS sequence"/>
</dbReference>
<feature type="domain" description="Sulfatase-modifying factor enzyme-like" evidence="1">
    <location>
        <begin position="1"/>
        <end position="277"/>
    </location>
</feature>
<sequence>MIEIPAGVTLIGTDKGGFSVDLEGPAVELAIPRFFISATAVTNEEFQRFVATTGYQTDSEKFGWSFVFHAFLTETQQRRSQKMTGTNWWYAVAGASWCCPEGPGSTIEDRLTHPVVHVSRNDAVAYCQWAGMRLPTEIEWEKAARGGLVGKLYPWGDELVIDGKHQCNIWQGAFPAHNTMEDGYLGTAPVETYEPNGFGLYQTAGNVWEWCANPRYLPFKEQLGAVWQAHQTYSTAAYGIRGGSFLCHASYCNRYRVAARNGNTADSASNNMGFRCVQNENEEN</sequence>
<dbReference type="EMBL" id="JAEEGA010000013">
    <property type="protein sequence ID" value="MBP1042956.1"/>
    <property type="molecule type" value="Genomic_DNA"/>
</dbReference>
<gene>
    <name evidence="2" type="ORF">I6N95_18235</name>
</gene>
<keyword evidence="3" id="KW-1185">Reference proteome</keyword>
<dbReference type="InterPro" id="IPR051043">
    <property type="entry name" value="Sulfatase_Mod_Factor_Kinase"/>
</dbReference>
<dbReference type="RefSeq" id="WP_209530712.1">
    <property type="nucleotide sequence ID" value="NZ_JAEEGA010000013.1"/>
</dbReference>
<dbReference type="PANTHER" id="PTHR23150">
    <property type="entry name" value="SULFATASE MODIFYING FACTOR 1, 2"/>
    <property type="match status" value="1"/>
</dbReference>
<name>A0A940SX72_9ENTE</name>
<dbReference type="GO" id="GO:0120147">
    <property type="term" value="F:formylglycine-generating oxidase activity"/>
    <property type="evidence" value="ECO:0007669"/>
    <property type="project" value="TreeGrafter"/>
</dbReference>
<evidence type="ECO:0000259" key="1">
    <source>
        <dbReference type="Pfam" id="PF03781"/>
    </source>
</evidence>
<organism evidence="2 3">
    <name type="scientific">Vagococcus allomyrinae</name>
    <dbReference type="NCBI Taxonomy" id="2794353"/>
    <lineage>
        <taxon>Bacteria</taxon>
        <taxon>Bacillati</taxon>
        <taxon>Bacillota</taxon>
        <taxon>Bacilli</taxon>
        <taxon>Lactobacillales</taxon>
        <taxon>Enterococcaceae</taxon>
        <taxon>Vagococcus</taxon>
    </lineage>
</organism>
<proteinExistence type="predicted"/>
<dbReference type="InterPro" id="IPR016187">
    <property type="entry name" value="CTDL_fold"/>
</dbReference>
<protein>
    <submittedName>
        <fullName evidence="2">Formylglycine-generating enzyme family protein</fullName>
    </submittedName>
</protein>